<sequence length="56" mass="6435">MWSNSGPSAPLGLNDAGYRGSVGHWPEVPRLNVKNRWEWVIGEKGQVHLNLPERRW</sequence>
<evidence type="ECO:0000313" key="1">
    <source>
        <dbReference type="EMBL" id="AEW04164.1"/>
    </source>
</evidence>
<dbReference type="EMBL" id="CP003179">
    <property type="protein sequence ID" value="AEW04164.1"/>
    <property type="molecule type" value="Genomic_DNA"/>
</dbReference>
<dbReference type="Proteomes" id="UP000005439">
    <property type="component" value="Chromosome"/>
</dbReference>
<protein>
    <submittedName>
        <fullName evidence="1">Uncharacterized protein</fullName>
    </submittedName>
</protein>
<reference evidence="2" key="1">
    <citation type="submission" date="2011-12" db="EMBL/GenBank/DDBJ databases">
        <title>The complete genome of chromosome of Sulfobacillus acidophilus DSM 10332.</title>
        <authorList>
            <person name="Lucas S."/>
            <person name="Han J."/>
            <person name="Lapidus A."/>
            <person name="Bruce D."/>
            <person name="Goodwin L."/>
            <person name="Pitluck S."/>
            <person name="Peters L."/>
            <person name="Kyrpides N."/>
            <person name="Mavromatis K."/>
            <person name="Ivanova N."/>
            <person name="Mikhailova N."/>
            <person name="Chertkov O."/>
            <person name="Saunders E."/>
            <person name="Detter J.C."/>
            <person name="Tapia R."/>
            <person name="Han C."/>
            <person name="Land M."/>
            <person name="Hauser L."/>
            <person name="Markowitz V."/>
            <person name="Cheng J.-F."/>
            <person name="Hugenholtz P."/>
            <person name="Woyke T."/>
            <person name="Wu D."/>
            <person name="Pukall R."/>
            <person name="Gehrich-Schroeter G."/>
            <person name="Schneider S."/>
            <person name="Klenk H.-P."/>
            <person name="Eisen J.A."/>
        </authorList>
    </citation>
    <scope>NUCLEOTIDE SEQUENCE [LARGE SCALE GENOMIC DNA]</scope>
    <source>
        <strain evidence="2">ATCC 700253 / DSM 10332 / NAL</strain>
    </source>
</reference>
<dbReference type="STRING" id="679936.Sulac_0650"/>
<dbReference type="KEGG" id="sap:Sulac_0650"/>
<dbReference type="AlphaFoldDB" id="G8TZZ5"/>
<dbReference type="PATRIC" id="fig|679936.5.peg.699"/>
<name>G8TZZ5_SULAD</name>
<reference evidence="1 2" key="2">
    <citation type="journal article" date="2012" name="Stand. Genomic Sci.">
        <title>Complete genome sequence of the moderately thermophilic mineral-sulfide-oxidizing firmicute Sulfobacillus acidophilus type strain (NAL(T)).</title>
        <authorList>
            <person name="Anderson I."/>
            <person name="Chertkov O."/>
            <person name="Chen A."/>
            <person name="Saunders E."/>
            <person name="Lapidus A."/>
            <person name="Nolan M."/>
            <person name="Lucas S."/>
            <person name="Hammon N."/>
            <person name="Deshpande S."/>
            <person name="Cheng J.F."/>
            <person name="Han C."/>
            <person name="Tapia R."/>
            <person name="Goodwin L.A."/>
            <person name="Pitluck S."/>
            <person name="Liolios K."/>
            <person name="Pagani I."/>
            <person name="Ivanova N."/>
            <person name="Mikhailova N."/>
            <person name="Pati A."/>
            <person name="Palaniappan K."/>
            <person name="Land M."/>
            <person name="Pan C."/>
            <person name="Rohde M."/>
            <person name="Pukall R."/>
            <person name="Goker M."/>
            <person name="Detter J.C."/>
            <person name="Woyke T."/>
            <person name="Bristow J."/>
            <person name="Eisen J.A."/>
            <person name="Markowitz V."/>
            <person name="Hugenholtz P."/>
            <person name="Kyrpides N.C."/>
            <person name="Klenk H.P."/>
            <person name="Mavromatis K."/>
        </authorList>
    </citation>
    <scope>NUCLEOTIDE SEQUENCE [LARGE SCALE GENOMIC DNA]</scope>
    <source>
        <strain evidence="2">ATCC 700253 / DSM 10332 / NAL</strain>
    </source>
</reference>
<evidence type="ECO:0000313" key="2">
    <source>
        <dbReference type="Proteomes" id="UP000005439"/>
    </source>
</evidence>
<dbReference type="HOGENOM" id="CLU_3012611_0_0_9"/>
<organism evidence="1 2">
    <name type="scientific">Sulfobacillus acidophilus (strain ATCC 700253 / DSM 10332 / NAL)</name>
    <dbReference type="NCBI Taxonomy" id="679936"/>
    <lineage>
        <taxon>Bacteria</taxon>
        <taxon>Bacillati</taxon>
        <taxon>Bacillota</taxon>
        <taxon>Clostridia</taxon>
        <taxon>Eubacteriales</taxon>
        <taxon>Clostridiales Family XVII. Incertae Sedis</taxon>
        <taxon>Sulfobacillus</taxon>
    </lineage>
</organism>
<keyword evidence="2" id="KW-1185">Reference proteome</keyword>
<accession>G8TZZ5</accession>
<gene>
    <name evidence="1" type="ordered locus">Sulac_0650</name>
</gene>
<proteinExistence type="predicted"/>